<reference evidence="2" key="1">
    <citation type="journal article" date="2023" name="Mol. Ecol. Resour.">
        <title>Chromosome-level genome assembly of a triploid poplar Populus alba 'Berolinensis'.</title>
        <authorList>
            <person name="Chen S."/>
            <person name="Yu Y."/>
            <person name="Wang X."/>
            <person name="Wang S."/>
            <person name="Zhang T."/>
            <person name="Zhou Y."/>
            <person name="He R."/>
            <person name="Meng N."/>
            <person name="Wang Y."/>
            <person name="Liu W."/>
            <person name="Liu Z."/>
            <person name="Liu J."/>
            <person name="Guo Q."/>
            <person name="Huang H."/>
            <person name="Sederoff R.R."/>
            <person name="Wang G."/>
            <person name="Qu G."/>
            <person name="Chen S."/>
        </authorList>
    </citation>
    <scope>NUCLEOTIDE SEQUENCE</scope>
    <source>
        <strain evidence="2">SC-2020</strain>
    </source>
</reference>
<dbReference type="AlphaFoldDB" id="A0AAD6PNG4"/>
<protein>
    <submittedName>
        <fullName evidence="2">Uncharacterized protein</fullName>
    </submittedName>
</protein>
<feature type="compositionally biased region" description="Basic residues" evidence="1">
    <location>
        <begin position="115"/>
        <end position="126"/>
    </location>
</feature>
<dbReference type="Proteomes" id="UP001164929">
    <property type="component" value="Chromosome 19"/>
</dbReference>
<proteinExistence type="predicted"/>
<gene>
    <name evidence="2" type="ORF">NC653_040813</name>
</gene>
<organism evidence="2 3">
    <name type="scientific">Populus alba x Populus x berolinensis</name>
    <dbReference type="NCBI Taxonomy" id="444605"/>
    <lineage>
        <taxon>Eukaryota</taxon>
        <taxon>Viridiplantae</taxon>
        <taxon>Streptophyta</taxon>
        <taxon>Embryophyta</taxon>
        <taxon>Tracheophyta</taxon>
        <taxon>Spermatophyta</taxon>
        <taxon>Magnoliopsida</taxon>
        <taxon>eudicotyledons</taxon>
        <taxon>Gunneridae</taxon>
        <taxon>Pentapetalae</taxon>
        <taxon>rosids</taxon>
        <taxon>fabids</taxon>
        <taxon>Malpighiales</taxon>
        <taxon>Salicaceae</taxon>
        <taxon>Saliceae</taxon>
        <taxon>Populus</taxon>
    </lineage>
</organism>
<accession>A0AAD6PNG4</accession>
<sequence>MVFLKFSGLIKGRTKKTQRGGRSRVKKTEQKYRVKKHKFTEGEGAINQHTWCLDHHHLRLEQRRSGKGARGRTREEPRTQRKQNQGGKEANVPQLRLRLQNTKTVSRRITENKSKKTKKGATRNKNRGQTSQEPEKNREKGTNISRGNPP</sequence>
<feature type="region of interest" description="Disordered" evidence="1">
    <location>
        <begin position="56"/>
        <end position="150"/>
    </location>
</feature>
<evidence type="ECO:0000313" key="2">
    <source>
        <dbReference type="EMBL" id="KAJ6951492.1"/>
    </source>
</evidence>
<dbReference type="EMBL" id="JAQIZT010000019">
    <property type="protein sequence ID" value="KAJ6951492.1"/>
    <property type="molecule type" value="Genomic_DNA"/>
</dbReference>
<evidence type="ECO:0000256" key="1">
    <source>
        <dbReference type="SAM" id="MobiDB-lite"/>
    </source>
</evidence>
<keyword evidence="3" id="KW-1185">Reference proteome</keyword>
<evidence type="ECO:0000313" key="3">
    <source>
        <dbReference type="Proteomes" id="UP001164929"/>
    </source>
</evidence>
<comment type="caution">
    <text evidence="2">The sequence shown here is derived from an EMBL/GenBank/DDBJ whole genome shotgun (WGS) entry which is preliminary data.</text>
</comment>
<name>A0AAD6PNG4_9ROSI</name>